<dbReference type="GO" id="GO:0005634">
    <property type="term" value="C:nucleus"/>
    <property type="evidence" value="ECO:0007669"/>
    <property type="project" value="TreeGrafter"/>
</dbReference>
<dbReference type="OrthoDB" id="72325at2759"/>
<dbReference type="InterPro" id="IPR036034">
    <property type="entry name" value="PDZ_sf"/>
</dbReference>
<dbReference type="InterPro" id="IPR040815">
    <property type="entry name" value="Nas2_N"/>
</dbReference>
<dbReference type="HOGENOM" id="CLU_073146_2_1_1"/>
<sequence length="197" mass="22271">MDHHSKAKQLLQQRDELDEKVKELMLVLETNNSTMDSPLTDAEGFPLNTIDVYAVRHARHDLICLRNDRAELTEKIVAEMEKEKKEDDTGLVVSEEKPVHRTSNEPFVKVSSVVELSPADIGGFRKDDLIIQYGTLHYGNFNDMQQVAEITKQSENKIIRVTVIRDNRPVRLEICPKRWSGPGLLGCNIVPIAGANV</sequence>
<dbReference type="Pfam" id="PF18265">
    <property type="entry name" value="Nas2_N"/>
    <property type="match status" value="1"/>
</dbReference>
<dbReference type="PANTHER" id="PTHR12651">
    <property type="entry name" value="26S PROTEASOME NON-ATPASE REGULATORY SUBUNIT 9"/>
    <property type="match status" value="1"/>
</dbReference>
<dbReference type="OMA" id="DWGGRGM"/>
<dbReference type="eggNOG" id="KOG3129">
    <property type="taxonomic scope" value="Eukaryota"/>
</dbReference>
<name>A0A260YSU1_CAERE</name>
<dbReference type="STRING" id="31234.E3LQR9"/>
<dbReference type="SUPFAM" id="SSF50156">
    <property type="entry name" value="PDZ domain-like"/>
    <property type="match status" value="1"/>
</dbReference>
<dbReference type="GO" id="GO:0070682">
    <property type="term" value="P:proteasome regulatory particle assembly"/>
    <property type="evidence" value="ECO:0007669"/>
    <property type="project" value="InterPro"/>
</dbReference>
<evidence type="ECO:0000313" key="2">
    <source>
        <dbReference type="Proteomes" id="UP000216624"/>
    </source>
</evidence>
<keyword evidence="2" id="KW-1185">Reference proteome</keyword>
<dbReference type="GO" id="GO:0005737">
    <property type="term" value="C:cytoplasm"/>
    <property type="evidence" value="ECO:0007669"/>
    <property type="project" value="TreeGrafter"/>
</dbReference>
<reference evidence="1" key="1">
    <citation type="submission" date="2017-08" db="EMBL/GenBank/DDBJ databases">
        <authorList>
            <person name="de Groot N.N."/>
        </authorList>
    </citation>
    <scope>NUCLEOTIDE SEQUENCE [LARGE SCALE GENOMIC DNA]</scope>
    <source>
        <strain evidence="1">PX439</strain>
    </source>
</reference>
<accession>A0A260YSU1</accession>
<comment type="caution">
    <text evidence="1">The sequence shown here is derived from an EMBL/GenBank/DDBJ whole genome shotgun (WGS) entry which is preliminary data.</text>
</comment>
<protein>
    <submittedName>
        <fullName evidence="1">Uncharacterized protein</fullName>
    </submittedName>
</protein>
<dbReference type="InterPro" id="IPR035269">
    <property type="entry name" value="PSMD9"/>
</dbReference>
<evidence type="ECO:0000313" key="1">
    <source>
        <dbReference type="EMBL" id="OZF76245.1"/>
    </source>
</evidence>
<dbReference type="Gene3D" id="2.30.42.10">
    <property type="match status" value="1"/>
</dbReference>
<dbReference type="InterPro" id="IPR041489">
    <property type="entry name" value="PDZ_6"/>
</dbReference>
<dbReference type="KEGG" id="crq:GCK72_006370"/>
<dbReference type="Gene3D" id="6.10.140.1710">
    <property type="match status" value="1"/>
</dbReference>
<dbReference type="EMBL" id="NMWX01000827">
    <property type="protein sequence ID" value="OZF76245.1"/>
    <property type="molecule type" value="Genomic_DNA"/>
</dbReference>
<dbReference type="PANTHER" id="PTHR12651:SF1">
    <property type="entry name" value="26S PROTEASOME NON-ATPASE REGULATORY SUBUNIT 9"/>
    <property type="match status" value="1"/>
</dbReference>
<organism evidence="1 2">
    <name type="scientific">Caenorhabditis remanei</name>
    <name type="common">Caenorhabditis vulgaris</name>
    <dbReference type="NCBI Taxonomy" id="31234"/>
    <lineage>
        <taxon>Eukaryota</taxon>
        <taxon>Metazoa</taxon>
        <taxon>Ecdysozoa</taxon>
        <taxon>Nematoda</taxon>
        <taxon>Chromadorea</taxon>
        <taxon>Rhabditida</taxon>
        <taxon>Rhabditina</taxon>
        <taxon>Rhabditomorpha</taxon>
        <taxon>Rhabditoidea</taxon>
        <taxon>Rhabditidae</taxon>
        <taxon>Peloderinae</taxon>
        <taxon>Caenorhabditis</taxon>
    </lineage>
</organism>
<gene>
    <name evidence="1" type="ORF">FL82_12270</name>
</gene>
<feature type="non-terminal residue" evidence="1">
    <location>
        <position position="1"/>
    </location>
</feature>
<dbReference type="CTD" id="9815291"/>
<dbReference type="Proteomes" id="UP000216624">
    <property type="component" value="Unassembled WGS sequence"/>
</dbReference>
<proteinExistence type="predicted"/>
<dbReference type="Pfam" id="PF17820">
    <property type="entry name" value="PDZ_6"/>
    <property type="match status" value="1"/>
</dbReference>